<dbReference type="RefSeq" id="WP_123636938.1">
    <property type="nucleotide sequence ID" value="NZ_JBHYFO010000003.1"/>
</dbReference>
<dbReference type="InterPro" id="IPR050455">
    <property type="entry name" value="Tpx_Peroxidase_subfamily"/>
</dbReference>
<comment type="catalytic activity">
    <reaction evidence="6">
        <text>a hydroperoxide + [thioredoxin]-dithiol = an alcohol + [thioredoxin]-disulfide + H2O</text>
        <dbReference type="Rhea" id="RHEA:62620"/>
        <dbReference type="Rhea" id="RHEA-COMP:10698"/>
        <dbReference type="Rhea" id="RHEA-COMP:10700"/>
        <dbReference type="ChEBI" id="CHEBI:15377"/>
        <dbReference type="ChEBI" id="CHEBI:29950"/>
        <dbReference type="ChEBI" id="CHEBI:30879"/>
        <dbReference type="ChEBI" id="CHEBI:35924"/>
        <dbReference type="ChEBI" id="CHEBI:50058"/>
        <dbReference type="EC" id="1.11.1.24"/>
    </reaction>
</comment>
<keyword evidence="2 6" id="KW-0049">Antioxidant</keyword>
<dbReference type="PROSITE" id="PS51352">
    <property type="entry name" value="THIOREDOXIN_2"/>
    <property type="match status" value="1"/>
</dbReference>
<dbReference type="InterPro" id="IPR013740">
    <property type="entry name" value="Redoxin"/>
</dbReference>
<organism evidence="8 9">
    <name type="scientific">Marinimicrobium koreense</name>
    <dbReference type="NCBI Taxonomy" id="306545"/>
    <lineage>
        <taxon>Bacteria</taxon>
        <taxon>Pseudomonadati</taxon>
        <taxon>Pseudomonadota</taxon>
        <taxon>Gammaproteobacteria</taxon>
        <taxon>Cellvibrionales</taxon>
        <taxon>Cellvibrionaceae</taxon>
        <taxon>Marinimicrobium</taxon>
    </lineage>
</organism>
<evidence type="ECO:0000256" key="1">
    <source>
        <dbReference type="ARBA" id="ARBA00022559"/>
    </source>
</evidence>
<dbReference type="AlphaFoldDB" id="A0A3N1NX81"/>
<evidence type="ECO:0000313" key="9">
    <source>
        <dbReference type="Proteomes" id="UP000273643"/>
    </source>
</evidence>
<evidence type="ECO:0000259" key="7">
    <source>
        <dbReference type="PROSITE" id="PS51352"/>
    </source>
</evidence>
<feature type="disulfide bond" description="Redox-active" evidence="6">
    <location>
        <begin position="60"/>
        <end position="94"/>
    </location>
</feature>
<dbReference type="CDD" id="cd03014">
    <property type="entry name" value="PRX_Atyp2cys"/>
    <property type="match status" value="1"/>
</dbReference>
<sequence>MATVTLKGNPFKTSGELPAKGSAAPDFTLVKTDLSEVNLSDFKGKRVVLNIFPSVDTPTCAQSVRSFNEKASALDNTVVLCVSEDLPFAMARFCGAEGLDQVIPASAFRSNFAESYGVRMVEGPLTGLDARAVVVVDQDGKVSYTQLVSEVADEPDYDAAIQALG</sequence>
<comment type="function">
    <text evidence="6">Thiol-specific peroxidase that catalyzes the reduction of hydrogen peroxide and organic hydroperoxides to water and alcohols, respectively. Plays a role in cell protection against oxidative stress by detoxifying peroxides.</text>
</comment>
<dbReference type="Pfam" id="PF08534">
    <property type="entry name" value="Redoxin"/>
    <property type="match status" value="1"/>
</dbReference>
<gene>
    <name evidence="6" type="primary">tpx</name>
    <name evidence="8" type="ORF">EDC38_0191</name>
</gene>
<proteinExistence type="inferred from homology"/>
<evidence type="ECO:0000313" key="8">
    <source>
        <dbReference type="EMBL" id="ROQ19607.1"/>
    </source>
</evidence>
<comment type="subunit">
    <text evidence="6">Homodimer.</text>
</comment>
<keyword evidence="1 6" id="KW-0575">Peroxidase</keyword>
<dbReference type="HAMAP" id="MF_00269">
    <property type="entry name" value="Tpx"/>
    <property type="match status" value="1"/>
</dbReference>
<keyword evidence="3 6" id="KW-0560">Oxidoreductase</keyword>
<dbReference type="InterPro" id="IPR013766">
    <property type="entry name" value="Thioredoxin_domain"/>
</dbReference>
<keyword evidence="9" id="KW-1185">Reference proteome</keyword>
<evidence type="ECO:0000256" key="6">
    <source>
        <dbReference type="HAMAP-Rule" id="MF_00269"/>
    </source>
</evidence>
<dbReference type="GO" id="GO:0008379">
    <property type="term" value="F:thioredoxin peroxidase activity"/>
    <property type="evidence" value="ECO:0007669"/>
    <property type="project" value="UniProtKB-UniRule"/>
</dbReference>
<dbReference type="OrthoDB" id="9781543at2"/>
<name>A0A3N1NX81_9GAMM</name>
<dbReference type="PROSITE" id="PS01265">
    <property type="entry name" value="TPX"/>
    <property type="match status" value="1"/>
</dbReference>
<dbReference type="InterPro" id="IPR036249">
    <property type="entry name" value="Thioredoxin-like_sf"/>
</dbReference>
<reference evidence="8 9" key="1">
    <citation type="submission" date="2018-11" db="EMBL/GenBank/DDBJ databases">
        <title>Genomic Encyclopedia of Type Strains, Phase IV (KMG-IV): sequencing the most valuable type-strain genomes for metagenomic binning, comparative biology and taxonomic classification.</title>
        <authorList>
            <person name="Goeker M."/>
        </authorList>
    </citation>
    <scope>NUCLEOTIDE SEQUENCE [LARGE SCALE GENOMIC DNA]</scope>
    <source>
        <strain evidence="8 9">DSM 16974</strain>
    </source>
</reference>
<evidence type="ECO:0000256" key="4">
    <source>
        <dbReference type="ARBA" id="ARBA00023157"/>
    </source>
</evidence>
<dbReference type="EC" id="1.11.1.24" evidence="6"/>
<feature type="active site" description="Cysteine sulfenic acid (-SOH) intermediate" evidence="6">
    <location>
        <position position="60"/>
    </location>
</feature>
<dbReference type="Gene3D" id="3.40.30.10">
    <property type="entry name" value="Glutaredoxin"/>
    <property type="match status" value="1"/>
</dbReference>
<evidence type="ECO:0000256" key="2">
    <source>
        <dbReference type="ARBA" id="ARBA00022862"/>
    </source>
</evidence>
<feature type="domain" description="Thioredoxin" evidence="7">
    <location>
        <begin position="18"/>
        <end position="165"/>
    </location>
</feature>
<dbReference type="NCBIfam" id="NF001808">
    <property type="entry name" value="PRK00522.1"/>
    <property type="match status" value="1"/>
</dbReference>
<dbReference type="SUPFAM" id="SSF52833">
    <property type="entry name" value="Thioredoxin-like"/>
    <property type="match status" value="1"/>
</dbReference>
<keyword evidence="4 6" id="KW-1015">Disulfide bond</keyword>
<protein>
    <recommendedName>
        <fullName evidence="6">Thiol peroxidase</fullName>
        <shortName evidence="6">Tpx</shortName>
        <ecNumber evidence="6">1.11.1.24</ecNumber>
    </recommendedName>
    <alternativeName>
        <fullName evidence="6">Peroxiredoxin tpx</fullName>
        <shortName evidence="6">Prx</shortName>
    </alternativeName>
    <alternativeName>
        <fullName evidence="6">Thioredoxin peroxidase</fullName>
    </alternativeName>
    <alternativeName>
        <fullName evidence="6">Thioredoxin-dependent peroxiredoxin</fullName>
    </alternativeName>
</protein>
<keyword evidence="5 6" id="KW-0676">Redox-active center</keyword>
<comment type="miscellaneous">
    <text evidence="6">The active site is a conserved redox-active cysteine residue, the peroxidatic cysteine (C(P)), which makes the nucleophilic attack on the peroxide substrate. The peroxide oxidizes the C(P)-SH to cysteine sulfenic acid (C(P)-SOH), which then reacts with another cysteine residue, the resolving cysteine (C(R)), to form a disulfide bridge. The disulfide is subsequently reduced by an appropriate electron donor to complete the catalytic cycle. In this atypical 2-Cys peroxiredoxin, C(R) is present in the same subunit to form an intramolecular disulfide. The disulfide is subsequently reduced by thioredoxin.</text>
</comment>
<dbReference type="PANTHER" id="PTHR43110">
    <property type="entry name" value="THIOL PEROXIDASE"/>
    <property type="match status" value="1"/>
</dbReference>
<dbReference type="PANTHER" id="PTHR43110:SF1">
    <property type="entry name" value="THIOL PEROXIDASE"/>
    <property type="match status" value="1"/>
</dbReference>
<comment type="similarity">
    <text evidence="6">Belongs to the peroxiredoxin family. Tpx subfamily.</text>
</comment>
<accession>A0A3N1NX81</accession>
<comment type="caution">
    <text evidence="8">The sequence shown here is derived from an EMBL/GenBank/DDBJ whole genome shotgun (WGS) entry which is preliminary data.</text>
</comment>
<dbReference type="InterPro" id="IPR018219">
    <property type="entry name" value="Tpx_CS"/>
</dbReference>
<dbReference type="InterPro" id="IPR002065">
    <property type="entry name" value="TPX"/>
</dbReference>
<dbReference type="EMBL" id="RJUK01000001">
    <property type="protein sequence ID" value="ROQ19607.1"/>
    <property type="molecule type" value="Genomic_DNA"/>
</dbReference>
<evidence type="ECO:0000256" key="5">
    <source>
        <dbReference type="ARBA" id="ARBA00023284"/>
    </source>
</evidence>
<dbReference type="Proteomes" id="UP000273643">
    <property type="component" value="Unassembled WGS sequence"/>
</dbReference>
<evidence type="ECO:0000256" key="3">
    <source>
        <dbReference type="ARBA" id="ARBA00023002"/>
    </source>
</evidence>